<protein>
    <recommendedName>
        <fullName evidence="4">DUF1269 domain-containing protein</fullName>
    </recommendedName>
</protein>
<proteinExistence type="predicted"/>
<evidence type="ECO:0000256" key="1">
    <source>
        <dbReference type="SAM" id="Phobius"/>
    </source>
</evidence>
<dbReference type="RefSeq" id="WP_097654064.1">
    <property type="nucleotide sequence ID" value="NZ_LYXE01000121.1"/>
</dbReference>
<keyword evidence="1" id="KW-0812">Transmembrane</keyword>
<dbReference type="Pfam" id="PF06897">
    <property type="entry name" value="DUF1269"/>
    <property type="match status" value="1"/>
</dbReference>
<evidence type="ECO:0008006" key="4">
    <source>
        <dbReference type="Google" id="ProtNLM"/>
    </source>
</evidence>
<keyword evidence="1" id="KW-0472">Membrane</keyword>
<reference evidence="2 3" key="1">
    <citation type="submission" date="2016-05" db="EMBL/GenBank/DDBJ databases">
        <authorList>
            <person name="Lavstsen T."/>
            <person name="Jespersen J.S."/>
        </authorList>
    </citation>
    <scope>NUCLEOTIDE SEQUENCE [LARGE SCALE GENOMIC DNA]</scope>
    <source>
        <strain evidence="2 3">B7-9</strain>
    </source>
</reference>
<organism evidence="2 3">
    <name type="scientific">Candidatus Chloroploca asiatica</name>
    <dbReference type="NCBI Taxonomy" id="1506545"/>
    <lineage>
        <taxon>Bacteria</taxon>
        <taxon>Bacillati</taxon>
        <taxon>Chloroflexota</taxon>
        <taxon>Chloroflexia</taxon>
        <taxon>Chloroflexales</taxon>
        <taxon>Chloroflexineae</taxon>
        <taxon>Oscillochloridaceae</taxon>
        <taxon>Candidatus Chloroploca</taxon>
    </lineage>
</organism>
<accession>A0A2H3L6G5</accession>
<dbReference type="Proteomes" id="UP000220922">
    <property type="component" value="Unassembled WGS sequence"/>
</dbReference>
<comment type="caution">
    <text evidence="2">The sequence shown here is derived from an EMBL/GenBank/DDBJ whole genome shotgun (WGS) entry which is preliminary data.</text>
</comment>
<dbReference type="OrthoDB" id="159526at2"/>
<dbReference type="InterPro" id="IPR009200">
    <property type="entry name" value="DUF1269_membrane"/>
</dbReference>
<evidence type="ECO:0000313" key="3">
    <source>
        <dbReference type="Proteomes" id="UP000220922"/>
    </source>
</evidence>
<dbReference type="AlphaFoldDB" id="A0A2H3L6G5"/>
<gene>
    <name evidence="2" type="ORF">A9Q02_17255</name>
</gene>
<keyword evidence="3" id="KW-1185">Reference proteome</keyword>
<keyword evidence="1" id="KW-1133">Transmembrane helix</keyword>
<sequence length="162" mass="17257">MANLTVYKYPTADGAEAALEQLKGLQAQGLITVLDAATVTWPTGKKKPKTRQAVNMTGVGALDGAFWGMLFGLIFFMPLLGGLIGAGIGALGGHFTDIGIDDDFIRSVREQVTEGSSALFLMSQDEVVDRLREAFGASERELLATNLSKDQEAKLKASFSAE</sequence>
<name>A0A2H3L6G5_9CHLR</name>
<evidence type="ECO:0000313" key="2">
    <source>
        <dbReference type="EMBL" id="PDV97863.1"/>
    </source>
</evidence>
<dbReference type="EMBL" id="LYXE01000121">
    <property type="protein sequence ID" value="PDV97863.1"/>
    <property type="molecule type" value="Genomic_DNA"/>
</dbReference>
<feature type="transmembrane region" description="Helical" evidence="1">
    <location>
        <begin position="65"/>
        <end position="91"/>
    </location>
</feature>